<dbReference type="GO" id="GO:0016020">
    <property type="term" value="C:membrane"/>
    <property type="evidence" value="ECO:0007669"/>
    <property type="project" value="UniProtKB-UniRule"/>
</dbReference>
<accession>A0A2I0R5Z6</accession>
<dbReference type="RefSeq" id="WP_101333131.1">
    <property type="nucleotide sequence ID" value="NZ_PJNI01000001.1"/>
</dbReference>
<proteinExistence type="predicted"/>
<keyword evidence="4" id="KW-1185">Reference proteome</keyword>
<dbReference type="EMBL" id="PJNI01000001">
    <property type="protein sequence ID" value="PKR81985.1"/>
    <property type="molecule type" value="Genomic_DNA"/>
</dbReference>
<keyword evidence="1" id="KW-0472">Membrane</keyword>
<dbReference type="InterPro" id="IPR006665">
    <property type="entry name" value="OmpA-like"/>
</dbReference>
<feature type="domain" description="OmpA-like" evidence="2">
    <location>
        <begin position="271"/>
        <end position="387"/>
    </location>
</feature>
<evidence type="ECO:0000256" key="1">
    <source>
        <dbReference type="PROSITE-ProRule" id="PRU00473"/>
    </source>
</evidence>
<dbReference type="Gene3D" id="3.30.1330.60">
    <property type="entry name" value="OmpA-like domain"/>
    <property type="match status" value="1"/>
</dbReference>
<reference evidence="3 4" key="1">
    <citation type="submission" date="2017-12" db="EMBL/GenBank/DDBJ databases">
        <title>The draft genome sequence of Brumimicrobium saltpan LHR20.</title>
        <authorList>
            <person name="Do Z.-J."/>
            <person name="Luo H.-R."/>
        </authorList>
    </citation>
    <scope>NUCLEOTIDE SEQUENCE [LARGE SCALE GENOMIC DNA]</scope>
    <source>
        <strain evidence="3 4">LHR20</strain>
    </source>
</reference>
<evidence type="ECO:0000259" key="2">
    <source>
        <dbReference type="PROSITE" id="PS51123"/>
    </source>
</evidence>
<dbReference type="Proteomes" id="UP000236654">
    <property type="component" value="Unassembled WGS sequence"/>
</dbReference>
<sequence length="387" mass="44310">MIRIYKNVVFWIFISSAILVYGQNDTFSTNVSDCFGAVQMEINRPLKPKIPVNNGQVDDLQMFSEALEFSELNSLWFRFESKQSGTFSFQIQNKEAAIEYGVFLLDKGQDCSAIHQGDAGLLIHKYLKKSHGSFVSDSILYAKGQTIIIFVNTPSTKKNEFEVQADFKEKISNDEFLSMQKTFDFRTDKSKKPFSIKIRDANTKLPIVANILISESRTHNALYNASDIVFPYSDNLKMNLNIDATGYFFQDVSINTRKNKTNERIIYLKALEHNQLIELEGLVFESQSDALLEEALPKLKRLKDFMVMNRTVKIEIQGHVHFDGKNTFKAKQLSRKRAKTIKDYLIANGIDKSRISTVGFGNEKMRYPAAQTDAEKQANRRVEIKIL</sequence>
<organism evidence="3 4">
    <name type="scientific">Brumimicrobium salinarum</name>
    <dbReference type="NCBI Taxonomy" id="2058658"/>
    <lineage>
        <taxon>Bacteria</taxon>
        <taxon>Pseudomonadati</taxon>
        <taxon>Bacteroidota</taxon>
        <taxon>Flavobacteriia</taxon>
        <taxon>Flavobacteriales</taxon>
        <taxon>Crocinitomicaceae</taxon>
        <taxon>Brumimicrobium</taxon>
    </lineage>
</organism>
<evidence type="ECO:0000313" key="4">
    <source>
        <dbReference type="Proteomes" id="UP000236654"/>
    </source>
</evidence>
<dbReference type="SUPFAM" id="SSF103088">
    <property type="entry name" value="OmpA-like"/>
    <property type="match status" value="1"/>
</dbReference>
<dbReference type="PANTHER" id="PTHR30329:SF21">
    <property type="entry name" value="LIPOPROTEIN YIAD-RELATED"/>
    <property type="match status" value="1"/>
</dbReference>
<dbReference type="Pfam" id="PF00691">
    <property type="entry name" value="OmpA"/>
    <property type="match status" value="1"/>
</dbReference>
<dbReference type="CDD" id="cd07185">
    <property type="entry name" value="OmpA_C-like"/>
    <property type="match status" value="1"/>
</dbReference>
<dbReference type="PROSITE" id="PS51123">
    <property type="entry name" value="OMPA_2"/>
    <property type="match status" value="1"/>
</dbReference>
<dbReference type="AlphaFoldDB" id="A0A2I0R5Z6"/>
<protein>
    <recommendedName>
        <fullName evidence="2">OmpA-like domain-containing protein</fullName>
    </recommendedName>
</protein>
<comment type="caution">
    <text evidence="3">The sequence shown here is derived from an EMBL/GenBank/DDBJ whole genome shotgun (WGS) entry which is preliminary data.</text>
</comment>
<dbReference type="InterPro" id="IPR036737">
    <property type="entry name" value="OmpA-like_sf"/>
</dbReference>
<dbReference type="PANTHER" id="PTHR30329">
    <property type="entry name" value="STATOR ELEMENT OF FLAGELLAR MOTOR COMPLEX"/>
    <property type="match status" value="1"/>
</dbReference>
<name>A0A2I0R5Z6_9FLAO</name>
<evidence type="ECO:0000313" key="3">
    <source>
        <dbReference type="EMBL" id="PKR81985.1"/>
    </source>
</evidence>
<gene>
    <name evidence="3" type="ORF">CW751_01210</name>
</gene>
<dbReference type="InterPro" id="IPR050330">
    <property type="entry name" value="Bact_OuterMem_StrucFunc"/>
</dbReference>
<dbReference type="OrthoDB" id="9782229at2"/>